<reference evidence="6" key="1">
    <citation type="journal article" date="2019" name="Int. J. Syst. Evol. Microbiol.">
        <title>The Global Catalogue of Microorganisms (GCM) 10K type strain sequencing project: providing services to taxonomists for standard genome sequencing and annotation.</title>
        <authorList>
            <consortium name="The Broad Institute Genomics Platform"/>
            <consortium name="The Broad Institute Genome Sequencing Center for Infectious Disease"/>
            <person name="Wu L."/>
            <person name="Ma J."/>
        </authorList>
    </citation>
    <scope>NUCLEOTIDE SEQUENCE [LARGE SCALE GENOMIC DNA]</scope>
    <source>
        <strain evidence="6">JCM 31486</strain>
    </source>
</reference>
<keyword evidence="6" id="KW-1185">Reference proteome</keyword>
<organism evidence="5 6">
    <name type="scientific">Kibdelosporangium lantanae</name>
    <dbReference type="NCBI Taxonomy" id="1497396"/>
    <lineage>
        <taxon>Bacteria</taxon>
        <taxon>Bacillati</taxon>
        <taxon>Actinomycetota</taxon>
        <taxon>Actinomycetes</taxon>
        <taxon>Pseudonocardiales</taxon>
        <taxon>Pseudonocardiaceae</taxon>
        <taxon>Kibdelosporangium</taxon>
    </lineage>
</organism>
<evidence type="ECO:0000256" key="2">
    <source>
        <dbReference type="ARBA" id="ARBA00022553"/>
    </source>
</evidence>
<evidence type="ECO:0000313" key="5">
    <source>
        <dbReference type="EMBL" id="MFD1052581.1"/>
    </source>
</evidence>
<dbReference type="Pfam" id="PF00501">
    <property type="entry name" value="AMP-binding"/>
    <property type="match status" value="1"/>
</dbReference>
<dbReference type="InterPro" id="IPR000873">
    <property type="entry name" value="AMP-dep_synth/lig_dom"/>
</dbReference>
<keyword evidence="2" id="KW-0597">Phosphoprotein</keyword>
<keyword evidence="1" id="KW-0596">Phosphopantetheine</keyword>
<dbReference type="EMBL" id="JBHTIS010004546">
    <property type="protein sequence ID" value="MFD1052581.1"/>
    <property type="molecule type" value="Genomic_DNA"/>
</dbReference>
<gene>
    <name evidence="5" type="ORF">ACFQ1S_46805</name>
</gene>
<sequence>ALLAVFKAGAAYVPVDPNYPPDRIAYILGDARPVIASDRPQSRLSYRTTKNPRSTNIRHNWSSHQINGPPRPITSSNGRSAGSPRVS</sequence>
<feature type="compositionally biased region" description="Polar residues" evidence="3">
    <location>
        <begin position="73"/>
        <end position="87"/>
    </location>
</feature>
<feature type="region of interest" description="Disordered" evidence="3">
    <location>
        <begin position="39"/>
        <end position="87"/>
    </location>
</feature>
<dbReference type="SUPFAM" id="SSF56801">
    <property type="entry name" value="Acetyl-CoA synthetase-like"/>
    <property type="match status" value="1"/>
</dbReference>
<dbReference type="Proteomes" id="UP001597045">
    <property type="component" value="Unassembled WGS sequence"/>
</dbReference>
<dbReference type="Gene3D" id="3.40.50.980">
    <property type="match status" value="1"/>
</dbReference>
<name>A0ABW3MPW8_9PSEU</name>
<comment type="caution">
    <text evidence="5">The sequence shown here is derived from an EMBL/GenBank/DDBJ whole genome shotgun (WGS) entry which is preliminary data.</text>
</comment>
<accession>A0ABW3MPW8</accession>
<feature type="non-terminal residue" evidence="5">
    <location>
        <position position="1"/>
    </location>
</feature>
<evidence type="ECO:0000313" key="6">
    <source>
        <dbReference type="Proteomes" id="UP001597045"/>
    </source>
</evidence>
<dbReference type="PANTHER" id="PTHR44845:SF6">
    <property type="entry name" value="BETA-ALANINE-ACTIVATING ENZYME"/>
    <property type="match status" value="1"/>
</dbReference>
<feature type="compositionally biased region" description="Polar residues" evidence="3">
    <location>
        <begin position="42"/>
        <end position="66"/>
    </location>
</feature>
<dbReference type="PANTHER" id="PTHR44845">
    <property type="entry name" value="CARRIER DOMAIN-CONTAINING PROTEIN"/>
    <property type="match status" value="1"/>
</dbReference>
<evidence type="ECO:0000256" key="3">
    <source>
        <dbReference type="SAM" id="MobiDB-lite"/>
    </source>
</evidence>
<proteinExistence type="predicted"/>
<evidence type="ECO:0000256" key="1">
    <source>
        <dbReference type="ARBA" id="ARBA00022450"/>
    </source>
</evidence>
<feature type="domain" description="AMP-dependent synthetase/ligase" evidence="4">
    <location>
        <begin position="1"/>
        <end position="36"/>
    </location>
</feature>
<protein>
    <submittedName>
        <fullName evidence="5">AMP-binding protein</fullName>
    </submittedName>
</protein>
<evidence type="ECO:0000259" key="4">
    <source>
        <dbReference type="Pfam" id="PF00501"/>
    </source>
</evidence>